<keyword evidence="3" id="KW-1185">Reference proteome</keyword>
<evidence type="ECO:0000313" key="3">
    <source>
        <dbReference type="Proteomes" id="UP000652761"/>
    </source>
</evidence>
<sequence>MFSASNISLDHVNPMRGNHTESACHVDGKLCSTRRENSSPGKTMIFIRASIETPRESTIQSRHFDPVGRRSDSEISGPATKFLSGSVVVGSRCDRIRTPLRSNGYNFPLDYRNRI</sequence>
<proteinExistence type="predicted"/>
<feature type="region of interest" description="Disordered" evidence="1">
    <location>
        <begin position="56"/>
        <end position="76"/>
    </location>
</feature>
<evidence type="ECO:0000313" key="2">
    <source>
        <dbReference type="EMBL" id="MQL74753.1"/>
    </source>
</evidence>
<comment type="caution">
    <text evidence="2">The sequence shown here is derived from an EMBL/GenBank/DDBJ whole genome shotgun (WGS) entry which is preliminary data.</text>
</comment>
<feature type="region of interest" description="Disordered" evidence="1">
    <location>
        <begin position="1"/>
        <end position="23"/>
    </location>
</feature>
<protein>
    <submittedName>
        <fullName evidence="2">Uncharacterized protein</fullName>
    </submittedName>
</protein>
<dbReference type="Proteomes" id="UP000652761">
    <property type="component" value="Unassembled WGS sequence"/>
</dbReference>
<gene>
    <name evidence="2" type="ORF">Taro_007118</name>
</gene>
<name>A0A843TZC3_COLES</name>
<accession>A0A843TZC3</accession>
<organism evidence="2 3">
    <name type="scientific">Colocasia esculenta</name>
    <name type="common">Wild taro</name>
    <name type="synonym">Arum esculentum</name>
    <dbReference type="NCBI Taxonomy" id="4460"/>
    <lineage>
        <taxon>Eukaryota</taxon>
        <taxon>Viridiplantae</taxon>
        <taxon>Streptophyta</taxon>
        <taxon>Embryophyta</taxon>
        <taxon>Tracheophyta</taxon>
        <taxon>Spermatophyta</taxon>
        <taxon>Magnoliopsida</taxon>
        <taxon>Liliopsida</taxon>
        <taxon>Araceae</taxon>
        <taxon>Aroideae</taxon>
        <taxon>Colocasieae</taxon>
        <taxon>Colocasia</taxon>
    </lineage>
</organism>
<dbReference type="AlphaFoldDB" id="A0A843TZC3"/>
<evidence type="ECO:0000256" key="1">
    <source>
        <dbReference type="SAM" id="MobiDB-lite"/>
    </source>
</evidence>
<feature type="compositionally biased region" description="Basic and acidic residues" evidence="1">
    <location>
        <begin position="62"/>
        <end position="73"/>
    </location>
</feature>
<dbReference type="EMBL" id="NMUH01000221">
    <property type="protein sequence ID" value="MQL74753.1"/>
    <property type="molecule type" value="Genomic_DNA"/>
</dbReference>
<reference evidence="2" key="1">
    <citation type="submission" date="2017-07" db="EMBL/GenBank/DDBJ databases">
        <title>Taro Niue Genome Assembly and Annotation.</title>
        <authorList>
            <person name="Atibalentja N."/>
            <person name="Keating K."/>
            <person name="Fields C.J."/>
        </authorList>
    </citation>
    <scope>NUCLEOTIDE SEQUENCE</scope>
    <source>
        <strain evidence="2">Niue_2</strain>
        <tissue evidence="2">Leaf</tissue>
    </source>
</reference>